<reference evidence="1 2" key="1">
    <citation type="submission" date="2020-10" db="EMBL/GenBank/DDBJ databases">
        <title>Connecting structure to function with the recovery of over 1000 high-quality activated sludge metagenome-assembled genomes encoding full-length rRNA genes using long-read sequencing.</title>
        <authorList>
            <person name="Singleton C.M."/>
            <person name="Petriglieri F."/>
            <person name="Kristensen J.M."/>
            <person name="Kirkegaard R.H."/>
            <person name="Michaelsen T.Y."/>
            <person name="Andersen M.H."/>
            <person name="Karst S.M."/>
            <person name="Dueholm M.S."/>
            <person name="Nielsen P.H."/>
            <person name="Albertsen M."/>
        </authorList>
    </citation>
    <scope>NUCLEOTIDE SEQUENCE [LARGE SCALE GENOMIC DNA]</scope>
    <source>
        <strain evidence="1">Ribe_18-Q3-R11-54_BAT3C.373</strain>
    </source>
</reference>
<dbReference type="AlphaFoldDB" id="A0A9D7S4Y9"/>
<dbReference type="Gene3D" id="2.130.10.10">
    <property type="entry name" value="YVTN repeat-like/Quinoprotein amine dehydrogenase"/>
    <property type="match status" value="1"/>
</dbReference>
<comment type="caution">
    <text evidence="1">The sequence shown here is derived from an EMBL/GenBank/DDBJ whole genome shotgun (WGS) entry which is preliminary data.</text>
</comment>
<dbReference type="Proteomes" id="UP000808349">
    <property type="component" value="Unassembled WGS sequence"/>
</dbReference>
<sequence>MESGINENFAVTGFQRIDQTMWITNSRRLGRLNLETEKIHFLTEADGFYNKQLIGSTLTRLSNGNIYLGCWMESTILPDHIVDTPKQYAPKLISFTLFNEDPIPFVWKIAVLKLNYNQNYFSFQLSAF</sequence>
<gene>
    <name evidence="1" type="ORF">IPO85_00010</name>
</gene>
<evidence type="ECO:0000313" key="1">
    <source>
        <dbReference type="EMBL" id="MBK9715922.1"/>
    </source>
</evidence>
<name>A0A9D7S4Y9_9BACT</name>
<dbReference type="InterPro" id="IPR015943">
    <property type="entry name" value="WD40/YVTN_repeat-like_dom_sf"/>
</dbReference>
<organism evidence="1 2">
    <name type="scientific">Candidatus Defluviibacterium haderslevense</name>
    <dbReference type="NCBI Taxonomy" id="2981993"/>
    <lineage>
        <taxon>Bacteria</taxon>
        <taxon>Pseudomonadati</taxon>
        <taxon>Bacteroidota</taxon>
        <taxon>Saprospiria</taxon>
        <taxon>Saprospirales</taxon>
        <taxon>Saprospiraceae</taxon>
        <taxon>Candidatus Defluviibacterium</taxon>
    </lineage>
</organism>
<proteinExistence type="predicted"/>
<protein>
    <submittedName>
        <fullName evidence="1">Uncharacterized protein</fullName>
    </submittedName>
</protein>
<accession>A0A9D7S4Y9</accession>
<evidence type="ECO:0000313" key="2">
    <source>
        <dbReference type="Proteomes" id="UP000808349"/>
    </source>
</evidence>
<dbReference type="EMBL" id="JADKFW010000001">
    <property type="protein sequence ID" value="MBK9715922.1"/>
    <property type="molecule type" value="Genomic_DNA"/>
</dbReference>